<evidence type="ECO:0000313" key="2">
    <source>
        <dbReference type="Proteomes" id="UP001231445"/>
    </source>
</evidence>
<dbReference type="InterPro" id="IPR036271">
    <property type="entry name" value="Tet_transcr_reg_TetR-rel_C_sf"/>
</dbReference>
<reference evidence="1 2" key="1">
    <citation type="submission" date="2023-06" db="EMBL/GenBank/DDBJ databases">
        <title>Altererythrobacter rubellus NBRC 112769 genome.</title>
        <authorList>
            <person name="Zhang K."/>
        </authorList>
    </citation>
    <scope>NUCLEOTIDE SEQUENCE [LARGE SCALE GENOMIC DNA]</scope>
    <source>
        <strain evidence="1 2">NBRC 112769</strain>
    </source>
</reference>
<dbReference type="SUPFAM" id="SSF48498">
    <property type="entry name" value="Tetracyclin repressor-like, C-terminal domain"/>
    <property type="match status" value="1"/>
</dbReference>
<keyword evidence="2" id="KW-1185">Reference proteome</keyword>
<dbReference type="AlphaFoldDB" id="A0A9Y2B8A0"/>
<dbReference type="EMBL" id="CP127221">
    <property type="protein sequence ID" value="WIW95654.1"/>
    <property type="molecule type" value="Genomic_DNA"/>
</dbReference>
<protein>
    <submittedName>
        <fullName evidence="1">Uncharacterized protein</fullName>
    </submittedName>
</protein>
<dbReference type="Gene3D" id="1.10.357.10">
    <property type="entry name" value="Tetracycline Repressor, domain 2"/>
    <property type="match status" value="1"/>
</dbReference>
<dbReference type="Proteomes" id="UP001231445">
    <property type="component" value="Chromosome"/>
</dbReference>
<gene>
    <name evidence="1" type="ORF">QQX03_00670</name>
</gene>
<proteinExistence type="predicted"/>
<dbReference type="RefSeq" id="WP_285975969.1">
    <property type="nucleotide sequence ID" value="NZ_CP127221.1"/>
</dbReference>
<evidence type="ECO:0000313" key="1">
    <source>
        <dbReference type="EMBL" id="WIW95654.1"/>
    </source>
</evidence>
<sequence length="110" mass="12007">MNKAKDDVLGYPIIGLVLELNFEMPQIRDEAASIFLQIEGYIEEIARDAITAGRVIGSAKVIIRSLMQLLQGAFSSSRIASEPEQILDAGHTSLAIIGYPETRVQALDYG</sequence>
<accession>A0A9Y2B8A0</accession>
<dbReference type="KEGG" id="arue:QQX03_00670"/>
<organism evidence="1 2">
    <name type="scientific">Altererythrobacter rubellus</name>
    <dbReference type="NCBI Taxonomy" id="2173831"/>
    <lineage>
        <taxon>Bacteria</taxon>
        <taxon>Pseudomonadati</taxon>
        <taxon>Pseudomonadota</taxon>
        <taxon>Alphaproteobacteria</taxon>
        <taxon>Sphingomonadales</taxon>
        <taxon>Erythrobacteraceae</taxon>
        <taxon>Altererythrobacter</taxon>
    </lineage>
</organism>
<name>A0A9Y2B8A0_9SPHN</name>